<evidence type="ECO:0000313" key="3">
    <source>
        <dbReference type="Proteomes" id="UP000009149"/>
    </source>
</evidence>
<gene>
    <name evidence="2" type="ordered locus">Minf_1708</name>
</gene>
<evidence type="ECO:0000256" key="1">
    <source>
        <dbReference type="SAM" id="Phobius"/>
    </source>
</evidence>
<keyword evidence="1" id="KW-1133">Transmembrane helix</keyword>
<dbReference type="Proteomes" id="UP000009149">
    <property type="component" value="Chromosome"/>
</dbReference>
<keyword evidence="1" id="KW-0812">Transmembrane</keyword>
<dbReference type="HOGENOM" id="CLU_2899060_0_0_0"/>
<dbReference type="AlphaFoldDB" id="B3DWU9"/>
<organism evidence="2 3">
    <name type="scientific">Methylacidiphilum infernorum (isolate V4)</name>
    <name type="common">Methylokorus infernorum (strain V4)</name>
    <dbReference type="NCBI Taxonomy" id="481448"/>
    <lineage>
        <taxon>Bacteria</taxon>
        <taxon>Pseudomonadati</taxon>
        <taxon>Verrucomicrobiota</taxon>
        <taxon>Methylacidiphilae</taxon>
        <taxon>Methylacidiphilales</taxon>
        <taxon>Methylacidiphilaceae</taxon>
        <taxon>Methylacidiphilum (ex Ratnadevi et al. 2023)</taxon>
    </lineage>
</organism>
<accession>B3DWU9</accession>
<proteinExistence type="predicted"/>
<sequence length="62" mass="7383">MTKRGVDDNFLSIRRALGGELLTQKSHFLFFSFIITFPSFPFFNFIPLFAHLFEVKKFFLFL</sequence>
<dbReference type="EMBL" id="CP000975">
    <property type="protein sequence ID" value="ACD83762.1"/>
    <property type="molecule type" value="Genomic_DNA"/>
</dbReference>
<protein>
    <submittedName>
        <fullName evidence="2">Uncharacterized protein</fullName>
    </submittedName>
</protein>
<evidence type="ECO:0000313" key="2">
    <source>
        <dbReference type="EMBL" id="ACD83762.1"/>
    </source>
</evidence>
<keyword evidence="1" id="KW-0472">Membrane</keyword>
<reference evidence="2 3" key="1">
    <citation type="journal article" date="2008" name="Biol. Direct">
        <title>Complete genome sequence of the extremely acidophilic methanotroph isolate V4, Methylacidiphilum infernorum, a representative of the bacterial phylum Verrucomicrobia.</title>
        <authorList>
            <person name="Hou S."/>
            <person name="Makarova K.S."/>
            <person name="Saw J.H."/>
            <person name="Senin P."/>
            <person name="Ly B.V."/>
            <person name="Zhou Z."/>
            <person name="Ren Y."/>
            <person name="Wang J."/>
            <person name="Galperin M.Y."/>
            <person name="Omelchenko M.V."/>
            <person name="Wolf Y.I."/>
            <person name="Yutin N."/>
            <person name="Koonin E.V."/>
            <person name="Stott M.B."/>
            <person name="Mountain B.W."/>
            <person name="Crowe M.A."/>
            <person name="Smirnova A.V."/>
            <person name="Dunfield P.F."/>
            <person name="Feng L."/>
            <person name="Wang L."/>
            <person name="Alam M."/>
        </authorList>
    </citation>
    <scope>NUCLEOTIDE SEQUENCE [LARGE SCALE GENOMIC DNA]</scope>
    <source>
        <strain evidence="3">Isolate V4</strain>
    </source>
</reference>
<dbReference type="KEGG" id="min:Minf_1708"/>
<name>B3DWU9_METI4</name>
<feature type="transmembrane region" description="Helical" evidence="1">
    <location>
        <begin position="28"/>
        <end position="53"/>
    </location>
</feature>
<dbReference type="STRING" id="481448.Minf_1708"/>